<evidence type="ECO:0000256" key="1">
    <source>
        <dbReference type="ARBA" id="ARBA00022490"/>
    </source>
</evidence>
<proteinExistence type="inferred from homology"/>
<organism evidence="5 6">
    <name type="scientific">Polyrhizophydium stewartii</name>
    <dbReference type="NCBI Taxonomy" id="2732419"/>
    <lineage>
        <taxon>Eukaryota</taxon>
        <taxon>Fungi</taxon>
        <taxon>Fungi incertae sedis</taxon>
        <taxon>Chytridiomycota</taxon>
        <taxon>Chytridiomycota incertae sedis</taxon>
        <taxon>Chytridiomycetes</taxon>
        <taxon>Rhizophydiales</taxon>
        <taxon>Rhizophydiales incertae sedis</taxon>
        <taxon>Polyrhizophydium</taxon>
    </lineage>
</organism>
<keyword evidence="4" id="KW-0539">Nucleus</keyword>
<reference evidence="5 6" key="1">
    <citation type="submission" date="2023-09" db="EMBL/GenBank/DDBJ databases">
        <title>Pangenome analysis of Batrachochytrium dendrobatidis and related Chytrids.</title>
        <authorList>
            <person name="Yacoub M.N."/>
            <person name="Stajich J.E."/>
            <person name="James T.Y."/>
        </authorList>
    </citation>
    <scope>NUCLEOTIDE SEQUENCE [LARGE SCALE GENOMIC DNA]</scope>
    <source>
        <strain evidence="5 6">JEL0888</strain>
    </source>
</reference>
<sequence>MEAFASTAPVRVPLEHRFSPYTDNGGTTLAVAGSDFCVIAADTRQSEGYNINTRYSPKLYPLSNGSVLAIGGMQADASTLAKRVEQRLEWYQFKHDKPMNTQAVAHMVSTMLYGKRFFPYFAWVTIGGMDENGNGCVFSFDPVGTIEKHLWQCSGSSSKLIQPFLDSQMGHKHELLPPGELTAQRATLLVKDGFTSATERDIYTGDFLEIYTITRDGRTRELIELKRD</sequence>
<dbReference type="Pfam" id="PF00227">
    <property type="entry name" value="Proteasome"/>
    <property type="match status" value="1"/>
</dbReference>
<dbReference type="SUPFAM" id="SSF56235">
    <property type="entry name" value="N-terminal nucleophile aminohydrolases (Ntn hydrolases)"/>
    <property type="match status" value="1"/>
</dbReference>
<dbReference type="PANTHER" id="PTHR32194">
    <property type="entry name" value="METALLOPROTEASE TLDD"/>
    <property type="match status" value="1"/>
</dbReference>
<dbReference type="PROSITE" id="PS00854">
    <property type="entry name" value="PROTEASOME_BETA_1"/>
    <property type="match status" value="1"/>
</dbReference>
<accession>A0ABR4N7E8</accession>
<dbReference type="InterPro" id="IPR016050">
    <property type="entry name" value="Proteasome_bsu_CS"/>
</dbReference>
<dbReference type="Gene3D" id="3.60.20.10">
    <property type="entry name" value="Glutamine Phosphoribosylpyrophosphate, subunit 1, domain 1"/>
    <property type="match status" value="1"/>
</dbReference>
<name>A0ABR4N7E8_9FUNG</name>
<comment type="subcellular location">
    <subcellularLocation>
        <location evidence="4">Cytoplasm</location>
    </subcellularLocation>
    <subcellularLocation>
        <location evidence="4">Nucleus</location>
    </subcellularLocation>
</comment>
<dbReference type="InterPro" id="IPR029055">
    <property type="entry name" value="Ntn_hydrolases_N"/>
</dbReference>
<evidence type="ECO:0000256" key="4">
    <source>
        <dbReference type="RuleBase" id="RU004203"/>
    </source>
</evidence>
<comment type="similarity">
    <text evidence="4">Belongs to the peptidase T1B family.</text>
</comment>
<keyword evidence="1 4" id="KW-0963">Cytoplasm</keyword>
<dbReference type="EMBL" id="JADGIZ020000024">
    <property type="protein sequence ID" value="KAL2915418.1"/>
    <property type="molecule type" value="Genomic_DNA"/>
</dbReference>
<dbReference type="PANTHER" id="PTHR32194:SF2">
    <property type="entry name" value="PROTEASOME SUBUNIT BETA TYPE-1"/>
    <property type="match status" value="1"/>
</dbReference>
<evidence type="ECO:0000313" key="6">
    <source>
        <dbReference type="Proteomes" id="UP001527925"/>
    </source>
</evidence>
<dbReference type="GO" id="GO:0000502">
    <property type="term" value="C:proteasome complex"/>
    <property type="evidence" value="ECO:0007669"/>
    <property type="project" value="UniProtKB-KW"/>
</dbReference>
<evidence type="ECO:0000313" key="5">
    <source>
        <dbReference type="EMBL" id="KAL2915418.1"/>
    </source>
</evidence>
<dbReference type="Proteomes" id="UP001527925">
    <property type="component" value="Unassembled WGS sequence"/>
</dbReference>
<dbReference type="PROSITE" id="PS51476">
    <property type="entry name" value="PROTEASOME_BETA_2"/>
    <property type="match status" value="1"/>
</dbReference>
<keyword evidence="6" id="KW-1185">Reference proteome</keyword>
<comment type="function">
    <text evidence="4">Component of the proteasome, a multicatalytic proteinase complex which is characterized by its ability to cleave peptides with Arg, Phe, Tyr, Leu, and Glu adjacent to the leaving group at neutral or slightly basic pH. The proteasome has an ATP-dependent proteolytic activity.</text>
</comment>
<comment type="subunit">
    <text evidence="3">The 26S proteasome consists of a 20S proteasome core and two 19S regulatory subunits. The 20S proteasome core is composed of 28 subunits that are arranged in four stacked rings, resulting in a barrel-shaped structure. The two end rings are each formed by seven alpha subunits, and the two central rings are each formed by seven beta subunits. The catalytic chamber with the active sites is on the inside of the barrel.</text>
</comment>
<evidence type="ECO:0000256" key="2">
    <source>
        <dbReference type="ARBA" id="ARBA00022942"/>
    </source>
</evidence>
<dbReference type="InterPro" id="IPR023333">
    <property type="entry name" value="Proteasome_suB-type"/>
</dbReference>
<dbReference type="InterPro" id="IPR001353">
    <property type="entry name" value="Proteasome_sua/b"/>
</dbReference>
<keyword evidence="5" id="KW-0378">Hydrolase</keyword>
<dbReference type="GO" id="GO:0016787">
    <property type="term" value="F:hydrolase activity"/>
    <property type="evidence" value="ECO:0007669"/>
    <property type="project" value="UniProtKB-KW"/>
</dbReference>
<dbReference type="CDD" id="cd03757">
    <property type="entry name" value="proteasome_beta_type_1"/>
    <property type="match status" value="1"/>
</dbReference>
<comment type="caution">
    <text evidence="5">The sequence shown here is derived from an EMBL/GenBank/DDBJ whole genome shotgun (WGS) entry which is preliminary data.</text>
</comment>
<protein>
    <recommendedName>
        <fullName evidence="4">Proteasome subunit beta</fullName>
    </recommendedName>
</protein>
<keyword evidence="2 4" id="KW-0647">Proteasome</keyword>
<evidence type="ECO:0000256" key="3">
    <source>
        <dbReference type="ARBA" id="ARBA00026071"/>
    </source>
</evidence>
<comment type="subunit">
    <text evidence="4">Component of the proteasome complex.</text>
</comment>
<gene>
    <name evidence="5" type="primary">PRE7</name>
    <name evidence="5" type="ORF">HK105_205034</name>
</gene>